<dbReference type="InterPro" id="IPR036770">
    <property type="entry name" value="Ankyrin_rpt-contain_sf"/>
</dbReference>
<keyword evidence="2 3" id="KW-0040">ANK repeat</keyword>
<dbReference type="InterPro" id="IPR002110">
    <property type="entry name" value="Ankyrin_rpt"/>
</dbReference>
<dbReference type="SMART" id="SM00248">
    <property type="entry name" value="ANK"/>
    <property type="match status" value="3"/>
</dbReference>
<comment type="caution">
    <text evidence="5">The sequence shown here is derived from an EMBL/GenBank/DDBJ whole genome shotgun (WGS) entry which is preliminary data.</text>
</comment>
<proteinExistence type="predicted"/>
<name>A0A813LHC8_POLGL</name>
<evidence type="ECO:0000313" key="6">
    <source>
        <dbReference type="Proteomes" id="UP000626109"/>
    </source>
</evidence>
<dbReference type="PANTHER" id="PTHR24123">
    <property type="entry name" value="ANKYRIN REPEAT-CONTAINING"/>
    <property type="match status" value="1"/>
</dbReference>
<dbReference type="PROSITE" id="PS50088">
    <property type="entry name" value="ANK_REPEAT"/>
    <property type="match status" value="1"/>
</dbReference>
<dbReference type="Pfam" id="PF12796">
    <property type="entry name" value="Ank_2"/>
    <property type="match status" value="1"/>
</dbReference>
<evidence type="ECO:0000256" key="2">
    <source>
        <dbReference type="ARBA" id="ARBA00023043"/>
    </source>
</evidence>
<sequence>MGSGCAVALAQPIVDCQSCHYDYRSDDAYGAQPVWPQSCGSNYAGDAVAEDIGLCCSRSRPPAPAAVGRQSSMENRLHPLLLLGANLEASTPSTPRGPAPPWVVAAASSRSRPPIDRTSTGATPPRMFEQAMTSPLGLPEELAPFAQSHYSPLLGALGASFGQELFRAARSGDASSLKQLLRHAQNSSLGIACQSSPLGAATSDQAEEAVAQMLSVVRDQNAGETLLGCAAKEGKAATVHLLLESRADPTAVDSRGRMALHRAAESGSLLVTLMVIDRLQGLDRGFTTTDFVDLKGETPGMVAASTGAIEVCRALEAFGDMQNDAEQRRVGNSTGHEGTFGGFLAHLDMGLPESLEAANFATTLLRQAALGTAMVPALAPKLSETEPELRELLEQACQKVREAEDMLLGTSWSPNQPGLSSALRSFARTAELRARWQRLRTEAQQAEGRTEELRDFWQTHITAETMASFARSQGGSLQQVYLGVLWLYSREAWLPHVMDSLACALQHTADDGMSSPSVDGATGATPLLQRRFDDSCRSASREEAALASQLRPMAQALAPMAQLVQGALAYFRACGVQHDGVTYRPIAVPTNSLRKLIDRYLSQREKRLEEASASQPEDLEEGIGKDGIWFSLGSGSFCGSLASRAEAEKQLAKLHCNVLLTIQPAAKSPSFPEHLSLKGGGDDVFYPIGTLFRLVRLSRTTSSEMEPEACPRGTESQWPVTVIELEAADGRPEALELLHRRGLLAPGHLQEQVRSWAEEGASPGGERRRRLGEAADLLLRCASTCESADCKDSYPEAASALLAQSAALAASSGDVLGEVDALLRRAACGARDAALYEAEEAVCLLEASLGSSNPEAQSARATFQALRGTPTTE</sequence>
<dbReference type="Proteomes" id="UP000626109">
    <property type="component" value="Unassembled WGS sequence"/>
</dbReference>
<feature type="region of interest" description="Disordered" evidence="4">
    <location>
        <begin position="106"/>
        <end position="126"/>
    </location>
</feature>
<feature type="repeat" description="ANK" evidence="3">
    <location>
        <begin position="222"/>
        <end position="254"/>
    </location>
</feature>
<evidence type="ECO:0000256" key="4">
    <source>
        <dbReference type="SAM" id="MobiDB-lite"/>
    </source>
</evidence>
<organism evidence="5 6">
    <name type="scientific">Polarella glacialis</name>
    <name type="common">Dinoflagellate</name>
    <dbReference type="NCBI Taxonomy" id="89957"/>
    <lineage>
        <taxon>Eukaryota</taxon>
        <taxon>Sar</taxon>
        <taxon>Alveolata</taxon>
        <taxon>Dinophyceae</taxon>
        <taxon>Suessiales</taxon>
        <taxon>Suessiaceae</taxon>
        <taxon>Polarella</taxon>
    </lineage>
</organism>
<dbReference type="InterPro" id="IPR051165">
    <property type="entry name" value="Multifunctional_ANK_Repeat"/>
</dbReference>
<evidence type="ECO:0000313" key="5">
    <source>
        <dbReference type="EMBL" id="CAE8724028.1"/>
    </source>
</evidence>
<reference evidence="5" key="1">
    <citation type="submission" date="2021-02" db="EMBL/GenBank/DDBJ databases">
        <authorList>
            <person name="Dougan E. K."/>
            <person name="Rhodes N."/>
            <person name="Thang M."/>
            <person name="Chan C."/>
        </authorList>
    </citation>
    <scope>NUCLEOTIDE SEQUENCE</scope>
</reference>
<feature type="region of interest" description="Disordered" evidence="4">
    <location>
        <begin position="853"/>
        <end position="873"/>
    </location>
</feature>
<keyword evidence="1" id="KW-0677">Repeat</keyword>
<dbReference type="Gene3D" id="1.25.40.20">
    <property type="entry name" value="Ankyrin repeat-containing domain"/>
    <property type="match status" value="1"/>
</dbReference>
<gene>
    <name evidence="5" type="ORF">PGLA2088_LOCUS43498</name>
</gene>
<evidence type="ECO:0000256" key="1">
    <source>
        <dbReference type="ARBA" id="ARBA00022737"/>
    </source>
</evidence>
<accession>A0A813LHC8</accession>
<dbReference type="PANTHER" id="PTHR24123:SF33">
    <property type="entry name" value="PROTEIN HOS4"/>
    <property type="match status" value="1"/>
</dbReference>
<protein>
    <submittedName>
        <fullName evidence="5">Uncharacterized protein</fullName>
    </submittedName>
</protein>
<evidence type="ECO:0000256" key="3">
    <source>
        <dbReference type="PROSITE-ProRule" id="PRU00023"/>
    </source>
</evidence>
<dbReference type="SUPFAM" id="SSF48403">
    <property type="entry name" value="Ankyrin repeat"/>
    <property type="match status" value="1"/>
</dbReference>
<dbReference type="EMBL" id="CAJNNW010034826">
    <property type="protein sequence ID" value="CAE8724028.1"/>
    <property type="molecule type" value="Genomic_DNA"/>
</dbReference>
<dbReference type="AlphaFoldDB" id="A0A813LHC8"/>